<dbReference type="InterPro" id="IPR027417">
    <property type="entry name" value="P-loop_NTPase"/>
</dbReference>
<dbReference type="SUPFAM" id="SSF52540">
    <property type="entry name" value="P-loop containing nucleoside triphosphate hydrolases"/>
    <property type="match status" value="1"/>
</dbReference>
<feature type="domain" description="Guanylate cyclase" evidence="1">
    <location>
        <begin position="13"/>
        <end position="126"/>
    </location>
</feature>
<dbReference type="InterPro" id="IPR011990">
    <property type="entry name" value="TPR-like_helical_dom_sf"/>
</dbReference>
<dbReference type="InterPro" id="IPR001054">
    <property type="entry name" value="A/G_cyclase"/>
</dbReference>
<dbReference type="GO" id="GO:0009190">
    <property type="term" value="P:cyclic nucleotide biosynthetic process"/>
    <property type="evidence" value="ECO:0007669"/>
    <property type="project" value="InterPro"/>
</dbReference>
<dbReference type="EMBL" id="RJKL01000001">
    <property type="protein sequence ID" value="ROP31785.1"/>
    <property type="molecule type" value="Genomic_DNA"/>
</dbReference>
<reference evidence="2 3" key="1">
    <citation type="submission" date="2018-11" db="EMBL/GenBank/DDBJ databases">
        <title>Sequencing the genomes of 1000 actinobacteria strains.</title>
        <authorList>
            <person name="Klenk H.-P."/>
        </authorList>
    </citation>
    <scope>NUCLEOTIDE SEQUENCE [LARGE SCALE GENOMIC DNA]</scope>
    <source>
        <strain evidence="2 3">DSM 43634</strain>
    </source>
</reference>
<accession>A0A3N1GNF9</accession>
<dbReference type="Gene3D" id="3.40.50.300">
    <property type="entry name" value="P-loop containing nucleotide triphosphate hydrolases"/>
    <property type="match status" value="1"/>
</dbReference>
<dbReference type="Pfam" id="PF25872">
    <property type="entry name" value="HTH_77"/>
    <property type="match status" value="1"/>
</dbReference>
<organism evidence="2 3">
    <name type="scientific">Couchioplanes caeruleus</name>
    <dbReference type="NCBI Taxonomy" id="56438"/>
    <lineage>
        <taxon>Bacteria</taxon>
        <taxon>Bacillati</taxon>
        <taxon>Actinomycetota</taxon>
        <taxon>Actinomycetes</taxon>
        <taxon>Micromonosporales</taxon>
        <taxon>Micromonosporaceae</taxon>
        <taxon>Couchioplanes</taxon>
    </lineage>
</organism>
<comment type="caution">
    <text evidence="2">The sequence shown here is derived from an EMBL/GenBank/DDBJ whole genome shotgun (WGS) entry which is preliminary data.</text>
</comment>
<dbReference type="Proteomes" id="UP000271683">
    <property type="component" value="Unassembled WGS sequence"/>
</dbReference>
<dbReference type="PANTHER" id="PTHR47691:SF3">
    <property type="entry name" value="HTH-TYPE TRANSCRIPTIONAL REGULATOR RV0890C-RELATED"/>
    <property type="match status" value="1"/>
</dbReference>
<dbReference type="PROSITE" id="PS50125">
    <property type="entry name" value="GUANYLATE_CYCLASE_2"/>
    <property type="match status" value="1"/>
</dbReference>
<dbReference type="Gene3D" id="1.25.40.10">
    <property type="entry name" value="Tetratricopeptide repeat domain"/>
    <property type="match status" value="1"/>
</dbReference>
<dbReference type="InterPro" id="IPR058852">
    <property type="entry name" value="HTH_77"/>
</dbReference>
<dbReference type="SMART" id="SM00044">
    <property type="entry name" value="CYCc"/>
    <property type="match status" value="1"/>
</dbReference>
<dbReference type="RefSeq" id="WP_244945638.1">
    <property type="nucleotide sequence ID" value="NZ_RJKL01000001.1"/>
</dbReference>
<protein>
    <submittedName>
        <fullName evidence="2">Adenylate/guanylate cyclase family protein</fullName>
    </submittedName>
</protein>
<dbReference type="AlphaFoldDB" id="A0A3N1GNF9"/>
<dbReference type="PANTHER" id="PTHR47691">
    <property type="entry name" value="REGULATOR-RELATED"/>
    <property type="match status" value="1"/>
</dbReference>
<dbReference type="InterPro" id="IPR029787">
    <property type="entry name" value="Nucleotide_cyclase"/>
</dbReference>
<proteinExistence type="predicted"/>
<dbReference type="Pfam" id="PF00211">
    <property type="entry name" value="Guanylate_cyc"/>
    <property type="match status" value="1"/>
</dbReference>
<evidence type="ECO:0000313" key="2">
    <source>
        <dbReference type="EMBL" id="ROP31785.1"/>
    </source>
</evidence>
<gene>
    <name evidence="2" type="ORF">EDD30_4709</name>
</gene>
<name>A0A3N1GNF9_9ACTN</name>
<dbReference type="SUPFAM" id="SSF55073">
    <property type="entry name" value="Nucleotide cyclase"/>
    <property type="match status" value="1"/>
</dbReference>
<evidence type="ECO:0000259" key="1">
    <source>
        <dbReference type="PROSITE" id="PS50125"/>
    </source>
</evidence>
<dbReference type="GO" id="GO:0035556">
    <property type="term" value="P:intracellular signal transduction"/>
    <property type="evidence" value="ECO:0007669"/>
    <property type="project" value="InterPro"/>
</dbReference>
<dbReference type="Gene3D" id="3.30.70.1230">
    <property type="entry name" value="Nucleotide cyclase"/>
    <property type="match status" value="1"/>
</dbReference>
<dbReference type="GO" id="GO:0004016">
    <property type="term" value="F:adenylate cyclase activity"/>
    <property type="evidence" value="ECO:0007669"/>
    <property type="project" value="UniProtKB-ARBA"/>
</dbReference>
<evidence type="ECO:0000313" key="3">
    <source>
        <dbReference type="Proteomes" id="UP000271683"/>
    </source>
</evidence>
<sequence length="989" mass="103994">MSGRAELPSGLVTFVFTDIEGSTRLARMLGETYRSVLNAHRELVRRALRNHSGIELFTEGDSFFVAFGDAAAAVAACVASQRALAAHPWPSQEAAPRVRMGLHTGWATPVGGEYTSTEVHRAARVAAAAHGGQILCSGATALATTEDADADADDVRPDLGETLAGLDLIDLGLHRLRGFDDAERLFQIVVPGLEHSFPPPRTAEAPSHNLPAPVTPFVGRQSEAAELRELVGSHRIVTVAGSGGCGKTRIALAVAEQVLPSYPEGIWVADLAEGRPETALAAAMGVRTEPGRPILESIVDRCRHGRMLLLLDTCDALPGEAKHFVRRLLTVCPRLDVLATSRAPLGLPGELVWRLPPMAPGDAYALLADRVVAARGGRPVADGEAADLGRVASKLDGHPLAVELAADRLRLVSADQLAARLDDPVAALDPGREVSDGRVPAAQALVEVALANQVLASHLLAIGGVGGAANGGMGGAAPGSRVLGGDAWCGGGPGDGAAVGGGFGREAVGLEAGGRTTLATRGFADMFAGGFSGGLGLVAAGFTVVDARDRHSSLTRNLDWSYRGLSPAAAALLRRLAVFAGPVELATVEWSGDDAFGALSELADRSLVEVVPGPRYRMSEQVKAYAARRLAAAGEERQARDRHVAWSLHTLDGVAVDTDGQPRTVSLTELSPYVKEWESALRWSVSDGDPRAGLRLAGALDPWWREHGGDREGRELLYRLYGSLESVRVPPADMASAYLVHAGLSADRDERTRFLGRAEAIARRAGDPSLLVRALAGHRVSLIEAGRNGEAEEICREVIARAERNGVPAAALSAIVALAELLWHRDALDEAAELLGGARLIEAGRPDERGRRTVDWLLGMVALRRGDLVAAHDHLVVALRSRLRHGFRGAAADAVAAIAVRCVQGDDPITGAVLFGGAESVRGARRAAQFGGFWSAQQAVLRRRLGDATFDAAYADGAEMGFTRAVAAALAVEHPDLEHGSARFAQTLS</sequence>